<dbReference type="AlphaFoldDB" id="A0A2N5VFB2"/>
<reference evidence="1 2" key="1">
    <citation type="submission" date="2017-11" db="EMBL/GenBank/DDBJ databases">
        <title>De novo assembly and phasing of dikaryotic genomes from two isolates of Puccinia coronata f. sp. avenae, the causal agent of oat crown rust.</title>
        <authorList>
            <person name="Miller M.E."/>
            <person name="Zhang Y."/>
            <person name="Omidvar V."/>
            <person name="Sperschneider J."/>
            <person name="Schwessinger B."/>
            <person name="Raley C."/>
            <person name="Palmer J.M."/>
            <person name="Garnica D."/>
            <person name="Upadhyaya N."/>
            <person name="Rathjen J."/>
            <person name="Taylor J.M."/>
            <person name="Park R.F."/>
            <person name="Dodds P.N."/>
            <person name="Hirsch C.D."/>
            <person name="Kianian S.F."/>
            <person name="Figueroa M."/>
        </authorList>
    </citation>
    <scope>NUCLEOTIDE SEQUENCE [LARGE SCALE GENOMIC DNA]</scope>
    <source>
        <strain evidence="1">12NC29</strain>
    </source>
</reference>
<organism evidence="1 2">
    <name type="scientific">Puccinia coronata f. sp. avenae</name>
    <dbReference type="NCBI Taxonomy" id="200324"/>
    <lineage>
        <taxon>Eukaryota</taxon>
        <taxon>Fungi</taxon>
        <taxon>Dikarya</taxon>
        <taxon>Basidiomycota</taxon>
        <taxon>Pucciniomycotina</taxon>
        <taxon>Pucciniomycetes</taxon>
        <taxon>Pucciniales</taxon>
        <taxon>Pucciniaceae</taxon>
        <taxon>Puccinia</taxon>
    </lineage>
</organism>
<evidence type="ECO:0000313" key="2">
    <source>
        <dbReference type="Proteomes" id="UP000235388"/>
    </source>
</evidence>
<sequence>MWRVTEVLPVSWYSSGLPGGSPIELVLRSAHQEIPEYSAPACWGSAGKRFGRVGMWRVPAAGTRLFFHLRSRQLHPYLAPVGGYLLEANRYLQTGARYLQTGT</sequence>
<protein>
    <submittedName>
        <fullName evidence="1">Uncharacterized protein</fullName>
    </submittedName>
</protein>
<accession>A0A2N5VFB2</accession>
<evidence type="ECO:0000313" key="1">
    <source>
        <dbReference type="EMBL" id="PLW48670.1"/>
    </source>
</evidence>
<keyword evidence="2" id="KW-1185">Reference proteome</keyword>
<proteinExistence type="predicted"/>
<gene>
    <name evidence="1" type="ORF">PCANC_15481</name>
</gene>
<comment type="caution">
    <text evidence="1">The sequence shown here is derived from an EMBL/GenBank/DDBJ whole genome shotgun (WGS) entry which is preliminary data.</text>
</comment>
<name>A0A2N5VFB2_9BASI</name>
<dbReference type="EMBL" id="PGCJ01000101">
    <property type="protein sequence ID" value="PLW48670.1"/>
    <property type="molecule type" value="Genomic_DNA"/>
</dbReference>
<dbReference type="Proteomes" id="UP000235388">
    <property type="component" value="Unassembled WGS sequence"/>
</dbReference>